<dbReference type="InterPro" id="IPR013249">
    <property type="entry name" value="RNA_pol_sigma70_r4_t2"/>
</dbReference>
<dbReference type="InterPro" id="IPR036388">
    <property type="entry name" value="WH-like_DNA-bd_sf"/>
</dbReference>
<dbReference type="InterPro" id="IPR014284">
    <property type="entry name" value="RNA_pol_sigma-70_dom"/>
</dbReference>
<dbReference type="CDD" id="cd06171">
    <property type="entry name" value="Sigma70_r4"/>
    <property type="match status" value="1"/>
</dbReference>
<dbReference type="PANTHER" id="PTHR43133">
    <property type="entry name" value="RNA POLYMERASE ECF-TYPE SIGMA FACTO"/>
    <property type="match status" value="1"/>
</dbReference>
<dbReference type="GO" id="GO:0003677">
    <property type="term" value="F:DNA binding"/>
    <property type="evidence" value="ECO:0007669"/>
    <property type="project" value="InterPro"/>
</dbReference>
<dbReference type="InterPro" id="IPR039425">
    <property type="entry name" value="RNA_pol_sigma-70-like"/>
</dbReference>
<dbReference type="PANTHER" id="PTHR43133:SF46">
    <property type="entry name" value="RNA POLYMERASE SIGMA-70 FACTOR ECF SUBFAMILY"/>
    <property type="match status" value="1"/>
</dbReference>
<dbReference type="EMBL" id="JAAFZH010000016">
    <property type="protein sequence ID" value="NDU98225.1"/>
    <property type="molecule type" value="Genomic_DNA"/>
</dbReference>
<dbReference type="Gene3D" id="1.10.10.10">
    <property type="entry name" value="Winged helix-like DNA-binding domain superfamily/Winged helix DNA-binding domain"/>
    <property type="match status" value="1"/>
</dbReference>
<name>A0A6L9LCE0_9BACT</name>
<gene>
    <name evidence="6" type="ORF">GK108_25295</name>
</gene>
<dbReference type="SUPFAM" id="SSF88946">
    <property type="entry name" value="Sigma2 domain of RNA polymerase sigma factors"/>
    <property type="match status" value="1"/>
</dbReference>
<evidence type="ECO:0000313" key="6">
    <source>
        <dbReference type="EMBL" id="NDU98225.1"/>
    </source>
</evidence>
<dbReference type="GO" id="GO:0006352">
    <property type="term" value="P:DNA-templated transcription initiation"/>
    <property type="evidence" value="ECO:0007669"/>
    <property type="project" value="InterPro"/>
</dbReference>
<dbReference type="Pfam" id="PF08281">
    <property type="entry name" value="Sigma70_r4_2"/>
    <property type="match status" value="1"/>
</dbReference>
<dbReference type="AlphaFoldDB" id="A0A6L9LCE0"/>
<dbReference type="Gene3D" id="1.10.1740.10">
    <property type="match status" value="1"/>
</dbReference>
<evidence type="ECO:0000256" key="3">
    <source>
        <dbReference type="ARBA" id="ARBA00023082"/>
    </source>
</evidence>
<keyword evidence="4" id="KW-0804">Transcription</keyword>
<evidence type="ECO:0000259" key="5">
    <source>
        <dbReference type="Pfam" id="PF08281"/>
    </source>
</evidence>
<dbReference type="Proteomes" id="UP000474175">
    <property type="component" value="Unassembled WGS sequence"/>
</dbReference>
<feature type="domain" description="RNA polymerase sigma factor 70 region 4 type 2" evidence="5">
    <location>
        <begin position="137"/>
        <end position="187"/>
    </location>
</feature>
<keyword evidence="7" id="KW-1185">Reference proteome</keyword>
<evidence type="ECO:0000256" key="2">
    <source>
        <dbReference type="ARBA" id="ARBA00023015"/>
    </source>
</evidence>
<dbReference type="NCBIfam" id="TIGR02937">
    <property type="entry name" value="sigma70-ECF"/>
    <property type="match status" value="1"/>
</dbReference>
<dbReference type="SUPFAM" id="SSF88659">
    <property type="entry name" value="Sigma3 and sigma4 domains of RNA polymerase sigma factors"/>
    <property type="match status" value="1"/>
</dbReference>
<dbReference type="InterPro" id="IPR013325">
    <property type="entry name" value="RNA_pol_sigma_r2"/>
</dbReference>
<evidence type="ECO:0000256" key="1">
    <source>
        <dbReference type="ARBA" id="ARBA00010641"/>
    </source>
</evidence>
<reference evidence="6 7" key="1">
    <citation type="submission" date="2020-02" db="EMBL/GenBank/DDBJ databases">
        <title>Draft genome sequence of two Spirosoma agri KCTC 52727 and Spirosoma terrae KCTC 52035.</title>
        <authorList>
            <person name="Rojas J."/>
            <person name="Ambika Manirajan B."/>
            <person name="Suarez C."/>
            <person name="Ratering S."/>
            <person name="Schnell S."/>
        </authorList>
    </citation>
    <scope>NUCLEOTIDE SEQUENCE [LARGE SCALE GENOMIC DNA]</scope>
    <source>
        <strain evidence="6 7">KCTC 52035</strain>
    </source>
</reference>
<keyword evidence="2" id="KW-0805">Transcription regulation</keyword>
<dbReference type="InterPro" id="IPR013324">
    <property type="entry name" value="RNA_pol_sigma_r3/r4-like"/>
</dbReference>
<proteinExistence type="inferred from homology"/>
<dbReference type="RefSeq" id="WP_163954363.1">
    <property type="nucleotide sequence ID" value="NZ_JAAFZH010000016.1"/>
</dbReference>
<dbReference type="GO" id="GO:0016987">
    <property type="term" value="F:sigma factor activity"/>
    <property type="evidence" value="ECO:0007669"/>
    <property type="project" value="UniProtKB-KW"/>
</dbReference>
<comment type="similarity">
    <text evidence="1">Belongs to the sigma-70 factor family. ECF subfamily.</text>
</comment>
<comment type="caution">
    <text evidence="6">The sequence shown here is derived from an EMBL/GenBank/DDBJ whole genome shotgun (WGS) entry which is preliminary data.</text>
</comment>
<evidence type="ECO:0000313" key="7">
    <source>
        <dbReference type="Proteomes" id="UP000474175"/>
    </source>
</evidence>
<sequence>MRKVMPIPKDEVLMAQLWSRFKTGDREAFNQLTKARYWLLFNYGSHFTRDRHLIKDCVQDLFLELWHRRKTIAETPYVTIYLVKALRYNLLRKLRREQTWRLAEEETFELEIGFTDGITAEVEWIAGETIREANYTIRQAVGLLPKRQQEVVVLKFYEGLSNDDIARAMAIEKQTVANFLYRAITQLRSQLPAHVFSGSQSRL</sequence>
<evidence type="ECO:0000256" key="4">
    <source>
        <dbReference type="ARBA" id="ARBA00023163"/>
    </source>
</evidence>
<organism evidence="6 7">
    <name type="scientific">Spirosoma terrae</name>
    <dbReference type="NCBI Taxonomy" id="1968276"/>
    <lineage>
        <taxon>Bacteria</taxon>
        <taxon>Pseudomonadati</taxon>
        <taxon>Bacteroidota</taxon>
        <taxon>Cytophagia</taxon>
        <taxon>Cytophagales</taxon>
        <taxon>Cytophagaceae</taxon>
        <taxon>Spirosoma</taxon>
    </lineage>
</organism>
<protein>
    <submittedName>
        <fullName evidence="6">Sigma-70 family RNA polymerase sigma factor</fullName>
    </submittedName>
</protein>
<keyword evidence="3" id="KW-0731">Sigma factor</keyword>
<accession>A0A6L9LCE0</accession>